<evidence type="ECO:0000256" key="1">
    <source>
        <dbReference type="ARBA" id="ARBA00023015"/>
    </source>
</evidence>
<keyword evidence="2" id="KW-0804">Transcription</keyword>
<comment type="caution">
    <text evidence="3">Lacks conserved residue(s) required for the propagation of feature annotation.</text>
</comment>
<comment type="similarity">
    <text evidence="3">Belongs to the GRAS family.</text>
</comment>
<dbReference type="PROSITE" id="PS50985">
    <property type="entry name" value="GRAS"/>
    <property type="match status" value="1"/>
</dbReference>
<keyword evidence="1" id="KW-0805">Transcription regulation</keyword>
<dbReference type="PANTHER" id="PTHR31636">
    <property type="entry name" value="OSJNBA0084A10.13 PROTEIN-RELATED"/>
    <property type="match status" value="1"/>
</dbReference>
<feature type="compositionally biased region" description="Low complexity" evidence="4">
    <location>
        <begin position="55"/>
        <end position="66"/>
    </location>
</feature>
<reference evidence="5 6" key="1">
    <citation type="journal article" date="2021" name="BMC Genomics">
        <title>Datura genome reveals duplications of psychoactive alkaloid biosynthetic genes and high mutation rate following tissue culture.</title>
        <authorList>
            <person name="Rajewski A."/>
            <person name="Carter-House D."/>
            <person name="Stajich J."/>
            <person name="Litt A."/>
        </authorList>
    </citation>
    <scope>NUCLEOTIDE SEQUENCE [LARGE SCALE GENOMIC DNA]</scope>
    <source>
        <strain evidence="5">AR-01</strain>
    </source>
</reference>
<feature type="short sequence motif" description="VHIID" evidence="3">
    <location>
        <begin position="468"/>
        <end position="472"/>
    </location>
</feature>
<evidence type="ECO:0000256" key="3">
    <source>
        <dbReference type="PROSITE-ProRule" id="PRU01191"/>
    </source>
</evidence>
<dbReference type="EMBL" id="JACEIK010004921">
    <property type="protein sequence ID" value="MCD9646794.1"/>
    <property type="molecule type" value="Genomic_DNA"/>
</dbReference>
<feature type="region of interest" description="VHIID" evidence="3">
    <location>
        <begin position="437"/>
        <end position="502"/>
    </location>
</feature>
<evidence type="ECO:0000256" key="2">
    <source>
        <dbReference type="ARBA" id="ARBA00023163"/>
    </source>
</evidence>
<dbReference type="InterPro" id="IPR005202">
    <property type="entry name" value="TF_GRAS"/>
</dbReference>
<evidence type="ECO:0000256" key="4">
    <source>
        <dbReference type="SAM" id="MobiDB-lite"/>
    </source>
</evidence>
<comment type="caution">
    <text evidence="5">The sequence shown here is derived from an EMBL/GenBank/DDBJ whole genome shotgun (WGS) entry which is preliminary data.</text>
</comment>
<gene>
    <name evidence="5" type="ORF">HAX54_036977</name>
</gene>
<dbReference type="Pfam" id="PF03514">
    <property type="entry name" value="GRAS"/>
    <property type="match status" value="1"/>
</dbReference>
<dbReference type="Proteomes" id="UP000823775">
    <property type="component" value="Unassembled WGS sequence"/>
</dbReference>
<evidence type="ECO:0000313" key="6">
    <source>
        <dbReference type="Proteomes" id="UP000823775"/>
    </source>
</evidence>
<name>A0ABS8VLG6_DATST</name>
<proteinExistence type="inferred from homology"/>
<protein>
    <recommendedName>
        <fullName evidence="7">Scarecrow-like protein 6</fullName>
    </recommendedName>
</protein>
<evidence type="ECO:0008006" key="7">
    <source>
        <dbReference type="Google" id="ProtNLM"/>
    </source>
</evidence>
<sequence length="722" mass="78595">MIVIPQGNNLPAKGVLAVPGFVPSISSSSLPEAPICKKDANFTRNEPVSVLDTRSPSPSASSSSCSYGGQHGGNMAVPGVGSGKTDGLKEELVTELQPLTVGLEPEKSGLGFGDLDSLLPEFAGSDQSFLRWISGDVEDPSVSLKQLLQGGNSNGINGDLGCGVSLQNSGLEVSPTGSLAHTDNVSFSDSDISLNANIEKLGSVTDSNNSDNNFENLNVNPSLPPALSFQVQKLEQKPQHFGPQVMANQTQFQNAAFINVSGSSSYDINQEQPPPKRHNSGTLGSNLGALLPKVPFFDANCDFMLRKQPLGQMQQQVNLLPPHQFQPKPLIVPKLEAAGGGGNGNLMVPRHQLQEQQFIYDQIFQASELLLAGQFSNAQMILARLNQQLSPVGKPSRRAAFYIKEALQLPFLLPCTSTFLPPRSPTPFDCVLKMDAYKAFSEISPLIQFMNFTSNQAILEALGDAEQIHIIDFDIGFGAQWSSFMQELPSSNRKASSLKITAFASPSTHHSVEIGIMHESLTQFANDAGISFELEVINLDSFDPKSYPLSSLRSSEREAIAINFPIWSISSCPFAFPSLLHCMKQLSPKVVVSLERGCERTELPLKHHLLHALQYYEILLASIDAANITPDIGKKIERSLLQPSIENMILGRLRSPDRMPPWRNLFASAGFSPVAFSKMTEIQAECVAKRTQVGGFYVQKRQTSLALCWKQQELLSAVTWRC</sequence>
<accession>A0ABS8VLG6</accession>
<evidence type="ECO:0000313" key="5">
    <source>
        <dbReference type="EMBL" id="MCD9646794.1"/>
    </source>
</evidence>
<organism evidence="5 6">
    <name type="scientific">Datura stramonium</name>
    <name type="common">Jimsonweed</name>
    <name type="synonym">Common thornapple</name>
    <dbReference type="NCBI Taxonomy" id="4076"/>
    <lineage>
        <taxon>Eukaryota</taxon>
        <taxon>Viridiplantae</taxon>
        <taxon>Streptophyta</taxon>
        <taxon>Embryophyta</taxon>
        <taxon>Tracheophyta</taxon>
        <taxon>Spermatophyta</taxon>
        <taxon>Magnoliopsida</taxon>
        <taxon>eudicotyledons</taxon>
        <taxon>Gunneridae</taxon>
        <taxon>Pentapetalae</taxon>
        <taxon>asterids</taxon>
        <taxon>lamiids</taxon>
        <taxon>Solanales</taxon>
        <taxon>Solanaceae</taxon>
        <taxon>Solanoideae</taxon>
        <taxon>Datureae</taxon>
        <taxon>Datura</taxon>
    </lineage>
</organism>
<feature type="region of interest" description="SAW" evidence="3">
    <location>
        <begin position="650"/>
        <end position="721"/>
    </location>
</feature>
<feature type="region of interest" description="Disordered" evidence="4">
    <location>
        <begin position="47"/>
        <end position="74"/>
    </location>
</feature>
<keyword evidence="6" id="KW-1185">Reference proteome</keyword>